<dbReference type="InterPro" id="IPR035992">
    <property type="entry name" value="Ricin_B-like_lectins"/>
</dbReference>
<dbReference type="Proteomes" id="UP000078512">
    <property type="component" value="Unassembled WGS sequence"/>
</dbReference>
<dbReference type="CDD" id="cd23714">
    <property type="entry name" value="beta-trefoil_Ricin_MtaL"/>
    <property type="match status" value="1"/>
</dbReference>
<feature type="signal peptide" evidence="1">
    <location>
        <begin position="1"/>
        <end position="24"/>
    </location>
</feature>
<protein>
    <recommendedName>
        <fullName evidence="4">Ricin B lectin domain-containing protein</fullName>
    </recommendedName>
</protein>
<name>A0A197JLR3_9FUNG</name>
<feature type="chain" id="PRO_5008276073" description="Ricin B lectin domain-containing protein" evidence="1">
    <location>
        <begin position="25"/>
        <end position="158"/>
    </location>
</feature>
<dbReference type="Gene3D" id="2.80.10.50">
    <property type="match status" value="1"/>
</dbReference>
<evidence type="ECO:0000313" key="3">
    <source>
        <dbReference type="Proteomes" id="UP000078512"/>
    </source>
</evidence>
<dbReference type="EMBL" id="KV442073">
    <property type="protein sequence ID" value="OAQ25908.1"/>
    <property type="molecule type" value="Genomic_DNA"/>
</dbReference>
<accession>A0A197JLR3</accession>
<dbReference type="SUPFAM" id="SSF50370">
    <property type="entry name" value="Ricin B-like lectins"/>
    <property type="match status" value="1"/>
</dbReference>
<reference evidence="2 3" key="1">
    <citation type="submission" date="2016-05" db="EMBL/GenBank/DDBJ databases">
        <title>Genome sequencing reveals origins of a unique bacterial endosymbiosis in the earliest lineages of terrestrial Fungi.</title>
        <authorList>
            <consortium name="DOE Joint Genome Institute"/>
            <person name="Uehling J."/>
            <person name="Gryganskyi A."/>
            <person name="Hameed K."/>
            <person name="Tschaplinski T."/>
            <person name="Misztal P."/>
            <person name="Wu S."/>
            <person name="Desiro A."/>
            <person name="Vande Pol N."/>
            <person name="Du Z.-Y."/>
            <person name="Zienkiewicz A."/>
            <person name="Zienkiewicz K."/>
            <person name="Morin E."/>
            <person name="Tisserant E."/>
            <person name="Splivallo R."/>
            <person name="Hainaut M."/>
            <person name="Henrissat B."/>
            <person name="Ohm R."/>
            <person name="Kuo A."/>
            <person name="Yan J."/>
            <person name="Lipzen A."/>
            <person name="Nolan M."/>
            <person name="Labutti K."/>
            <person name="Barry K."/>
            <person name="Goldstein A."/>
            <person name="Labbe J."/>
            <person name="Schadt C."/>
            <person name="Tuskan G."/>
            <person name="Grigoriev I."/>
            <person name="Martin F."/>
            <person name="Vilgalys R."/>
            <person name="Bonito G."/>
        </authorList>
    </citation>
    <scope>NUCLEOTIDE SEQUENCE [LARGE SCALE GENOMIC DNA]</scope>
    <source>
        <strain evidence="2 3">AG-77</strain>
    </source>
</reference>
<keyword evidence="1" id="KW-0732">Signal</keyword>
<sequence>MARITLSSLVSFLVVLLLATTCKAAAQYRISNDNSWAKHFPPGGGQPPFFSSVLVDDNFASIYERWTIERFEDGFRFQNSGTGFFLTARSGEAQGSSEFDPETSKWYIEGAGDGKFKILAPGQDLVVTARRLKAEYPITLFLQPAEGSSAQLWSFERL</sequence>
<proteinExistence type="predicted"/>
<keyword evidence="3" id="KW-1185">Reference proteome</keyword>
<dbReference type="OrthoDB" id="2972047at2759"/>
<dbReference type="AlphaFoldDB" id="A0A197JLR3"/>
<evidence type="ECO:0000313" key="2">
    <source>
        <dbReference type="EMBL" id="OAQ25908.1"/>
    </source>
</evidence>
<evidence type="ECO:0008006" key="4">
    <source>
        <dbReference type="Google" id="ProtNLM"/>
    </source>
</evidence>
<evidence type="ECO:0000256" key="1">
    <source>
        <dbReference type="SAM" id="SignalP"/>
    </source>
</evidence>
<gene>
    <name evidence="2" type="ORF">K457DRAFT_140856</name>
</gene>
<organism evidence="2 3">
    <name type="scientific">Linnemannia elongata AG-77</name>
    <dbReference type="NCBI Taxonomy" id="1314771"/>
    <lineage>
        <taxon>Eukaryota</taxon>
        <taxon>Fungi</taxon>
        <taxon>Fungi incertae sedis</taxon>
        <taxon>Mucoromycota</taxon>
        <taxon>Mortierellomycotina</taxon>
        <taxon>Mortierellomycetes</taxon>
        <taxon>Mortierellales</taxon>
        <taxon>Mortierellaceae</taxon>
        <taxon>Linnemannia</taxon>
    </lineage>
</organism>